<evidence type="ECO:0000256" key="3">
    <source>
        <dbReference type="ARBA" id="ARBA00022475"/>
    </source>
</evidence>
<sequence>MNDNDFKRVNKYLKPRYMPGLDGFRAVAVIAIIIFHLNAQWLPGGFLGVDTFFVISGYLITALLVAEFYRDGTIDLFEFWKRRIKRLIPALLFLLGIVLLYTVIFEPKIIFDIKKDIIAAFFYVSNWWYIFQNVDYFDQFQIAPLKHLWSLAIEEQFYLIYPIFLFLLLKFTNKKITFIILFFVSLVSLELMIFLNLSGHDTSRVYFGTDTRLQTLLLGALLAFMWPPFSLKEKISTKLRLFIDTVGIVGGVVLVLLLIFLNSEDKWLYNGGFYAISFMTLFVIASSVHPSGMFAKLMGNPLFVYIGKRSYSLYLWHYPVIVFVHKHFVAGQLPFYAYIIDIVLMLALTELSYHYIERPIRKKGFKAFSFKPGKLKKFGRLGLLVILIIPTILLYNGNFDSWAKSHEEKKQTSFNSPKKSSDSDKKASDDKKDDNQDKDDQDDSDNNQNQKTEPKDLEPLLVGDSVMVDIGKVFQDKVPNATIDGKVGRQLTEANALATDKYQDYTNKDKDVVLELGTNGDFTKDQLEELIKNFNDANIYLVTVRVPRDYQDHVNKEMHKAEKKHKNVHVIDWYKESEGHKDYFAYDGIHLEYEGSKALTDLITRRLVDEHNK</sequence>
<accession>A0A9Q4GYX4</accession>
<evidence type="ECO:0000256" key="5">
    <source>
        <dbReference type="ARBA" id="ARBA00022692"/>
    </source>
</evidence>
<dbReference type="SUPFAM" id="SSF52266">
    <property type="entry name" value="SGNH hydrolase"/>
    <property type="match status" value="1"/>
</dbReference>
<evidence type="ECO:0000256" key="1">
    <source>
        <dbReference type="ARBA" id="ARBA00004651"/>
    </source>
</evidence>
<feature type="transmembrane region" description="Helical" evidence="10">
    <location>
        <begin position="45"/>
        <end position="66"/>
    </location>
</feature>
<dbReference type="EMBL" id="JANSKX010000006">
    <property type="protein sequence ID" value="MCY1593997.1"/>
    <property type="molecule type" value="Genomic_DNA"/>
</dbReference>
<keyword evidence="4" id="KW-0808">Transferase</keyword>
<feature type="transmembrane region" description="Helical" evidence="10">
    <location>
        <begin position="176"/>
        <end position="199"/>
    </location>
</feature>
<feature type="transmembrane region" description="Helical" evidence="10">
    <location>
        <begin position="267"/>
        <end position="290"/>
    </location>
</feature>
<evidence type="ECO:0000256" key="6">
    <source>
        <dbReference type="ARBA" id="ARBA00022989"/>
    </source>
</evidence>
<keyword evidence="3" id="KW-1003">Cell membrane</keyword>
<feature type="transmembrane region" description="Helical" evidence="10">
    <location>
        <begin position="377"/>
        <end position="395"/>
    </location>
</feature>
<organism evidence="12 13">
    <name type="scientific">Staphylococcus pettenkoferi</name>
    <dbReference type="NCBI Taxonomy" id="170573"/>
    <lineage>
        <taxon>Bacteria</taxon>
        <taxon>Bacillati</taxon>
        <taxon>Bacillota</taxon>
        <taxon>Bacilli</taxon>
        <taxon>Bacillales</taxon>
        <taxon>Staphylococcaceae</taxon>
        <taxon>Staphylococcus</taxon>
    </lineage>
</organism>
<gene>
    <name evidence="12" type="ORF">NW112_01940</name>
</gene>
<comment type="caution">
    <text evidence="12">The sequence shown here is derived from an EMBL/GenBank/DDBJ whole genome shotgun (WGS) entry which is preliminary data.</text>
</comment>
<evidence type="ECO:0000256" key="8">
    <source>
        <dbReference type="ARBA" id="ARBA00023315"/>
    </source>
</evidence>
<dbReference type="AlphaFoldDB" id="A0A9Q4GYX4"/>
<dbReference type="PANTHER" id="PTHR23028:SF53">
    <property type="entry name" value="ACYL_TRANSF_3 DOMAIN-CONTAINING PROTEIN"/>
    <property type="match status" value="1"/>
</dbReference>
<dbReference type="InterPro" id="IPR002656">
    <property type="entry name" value="Acyl_transf_3_dom"/>
</dbReference>
<protein>
    <submittedName>
        <fullName evidence="12">Acetyltransferase</fullName>
    </submittedName>
</protein>
<dbReference type="GO" id="GO:0009103">
    <property type="term" value="P:lipopolysaccharide biosynthetic process"/>
    <property type="evidence" value="ECO:0007669"/>
    <property type="project" value="TreeGrafter"/>
</dbReference>
<feature type="domain" description="Acyltransferase 3" evidence="11">
    <location>
        <begin position="20"/>
        <end position="348"/>
    </location>
</feature>
<evidence type="ECO:0000256" key="10">
    <source>
        <dbReference type="SAM" id="Phobius"/>
    </source>
</evidence>
<dbReference type="InterPro" id="IPR036514">
    <property type="entry name" value="SGNH_hydro_sf"/>
</dbReference>
<dbReference type="InterPro" id="IPR050879">
    <property type="entry name" value="Acyltransferase_3"/>
</dbReference>
<dbReference type="PANTHER" id="PTHR23028">
    <property type="entry name" value="ACETYLTRANSFERASE"/>
    <property type="match status" value="1"/>
</dbReference>
<evidence type="ECO:0000259" key="11">
    <source>
        <dbReference type="Pfam" id="PF01757"/>
    </source>
</evidence>
<comment type="subcellular location">
    <subcellularLocation>
        <location evidence="1">Cell membrane</location>
        <topology evidence="1">Multi-pass membrane protein</topology>
    </subcellularLocation>
</comment>
<keyword evidence="6 10" id="KW-1133">Transmembrane helix</keyword>
<dbReference type="Gene3D" id="3.40.50.1110">
    <property type="entry name" value="SGNH hydrolase"/>
    <property type="match status" value="1"/>
</dbReference>
<feature type="compositionally biased region" description="Basic and acidic residues" evidence="9">
    <location>
        <begin position="419"/>
        <end position="435"/>
    </location>
</feature>
<evidence type="ECO:0000256" key="2">
    <source>
        <dbReference type="ARBA" id="ARBA00007400"/>
    </source>
</evidence>
<evidence type="ECO:0000256" key="7">
    <source>
        <dbReference type="ARBA" id="ARBA00023136"/>
    </source>
</evidence>
<dbReference type="Proteomes" id="UP001081438">
    <property type="component" value="Unassembled WGS sequence"/>
</dbReference>
<comment type="similarity">
    <text evidence="2">Belongs to the acyltransferase 3 family.</text>
</comment>
<evidence type="ECO:0000313" key="12">
    <source>
        <dbReference type="EMBL" id="MCY1593997.1"/>
    </source>
</evidence>
<dbReference type="CDD" id="cd01840">
    <property type="entry name" value="SGNH_hydrolase_yrhL_like"/>
    <property type="match status" value="1"/>
</dbReference>
<evidence type="ECO:0000313" key="13">
    <source>
        <dbReference type="Proteomes" id="UP001081438"/>
    </source>
</evidence>
<keyword evidence="5 10" id="KW-0812">Transmembrane</keyword>
<feature type="transmembrane region" description="Helical" evidence="10">
    <location>
        <begin position="148"/>
        <end position="169"/>
    </location>
</feature>
<reference evidence="12" key="1">
    <citation type="journal article" date="2022" name="Int. J. Mol. Sci.">
        <title>Phenotypic and genotypic virulence characterisation of Staphylococcus pettenkoferi strains isolated from human bloodstream and diabetic foot infections.</title>
        <authorList>
            <person name="Magnan C."/>
        </authorList>
    </citation>
    <scope>NUCLEOTIDE SEQUENCE</scope>
    <source>
        <strain evidence="12">NSP020P</strain>
    </source>
</reference>
<keyword evidence="8" id="KW-0012">Acyltransferase</keyword>
<feature type="transmembrane region" description="Helical" evidence="10">
    <location>
        <begin position="21"/>
        <end position="39"/>
    </location>
</feature>
<dbReference type="Pfam" id="PF01757">
    <property type="entry name" value="Acyl_transf_3"/>
    <property type="match status" value="1"/>
</dbReference>
<keyword evidence="7 10" id="KW-0472">Membrane</keyword>
<name>A0A9Q4GYX4_9STAP</name>
<proteinExistence type="inferred from homology"/>
<feature type="compositionally biased region" description="Acidic residues" evidence="9">
    <location>
        <begin position="436"/>
        <end position="445"/>
    </location>
</feature>
<feature type="transmembrane region" description="Helical" evidence="10">
    <location>
        <begin position="335"/>
        <end position="356"/>
    </location>
</feature>
<feature type="transmembrane region" description="Helical" evidence="10">
    <location>
        <begin position="211"/>
        <end position="229"/>
    </location>
</feature>
<feature type="region of interest" description="Disordered" evidence="9">
    <location>
        <begin position="410"/>
        <end position="458"/>
    </location>
</feature>
<dbReference type="GO" id="GO:0016747">
    <property type="term" value="F:acyltransferase activity, transferring groups other than amino-acyl groups"/>
    <property type="evidence" value="ECO:0007669"/>
    <property type="project" value="InterPro"/>
</dbReference>
<evidence type="ECO:0000256" key="4">
    <source>
        <dbReference type="ARBA" id="ARBA00022679"/>
    </source>
</evidence>
<feature type="transmembrane region" description="Helical" evidence="10">
    <location>
        <begin position="87"/>
        <end position="105"/>
    </location>
</feature>
<evidence type="ECO:0000256" key="9">
    <source>
        <dbReference type="SAM" id="MobiDB-lite"/>
    </source>
</evidence>
<feature type="transmembrane region" description="Helical" evidence="10">
    <location>
        <begin position="241"/>
        <end position="261"/>
    </location>
</feature>
<feature type="transmembrane region" description="Helical" evidence="10">
    <location>
        <begin position="311"/>
        <end position="329"/>
    </location>
</feature>
<dbReference type="GO" id="GO:0005886">
    <property type="term" value="C:plasma membrane"/>
    <property type="evidence" value="ECO:0007669"/>
    <property type="project" value="UniProtKB-SubCell"/>
</dbReference>
<dbReference type="RefSeq" id="WP_268211147.1">
    <property type="nucleotide sequence ID" value="NZ_JANSKK010000014.1"/>
</dbReference>